<name>A0ABV5MED9_9ACTN</name>
<keyword evidence="7" id="KW-1185">Reference proteome</keyword>
<dbReference type="InterPro" id="IPR018060">
    <property type="entry name" value="HTH_AraC"/>
</dbReference>
<dbReference type="InterPro" id="IPR009057">
    <property type="entry name" value="Homeodomain-like_sf"/>
</dbReference>
<dbReference type="Gene3D" id="3.30.160.70">
    <property type="entry name" value="Methylated DNA-protein cysteine methyltransferase domain"/>
    <property type="match status" value="1"/>
</dbReference>
<feature type="compositionally biased region" description="Basic residues" evidence="4">
    <location>
        <begin position="13"/>
        <end position="28"/>
    </location>
</feature>
<dbReference type="SUPFAM" id="SSF46689">
    <property type="entry name" value="Homeodomain-like"/>
    <property type="match status" value="1"/>
</dbReference>
<dbReference type="PROSITE" id="PS01124">
    <property type="entry name" value="HTH_ARAC_FAMILY_2"/>
    <property type="match status" value="1"/>
</dbReference>
<dbReference type="InterPro" id="IPR050204">
    <property type="entry name" value="AraC_XylS_family_regulators"/>
</dbReference>
<evidence type="ECO:0000259" key="5">
    <source>
        <dbReference type="PROSITE" id="PS01124"/>
    </source>
</evidence>
<comment type="caution">
    <text evidence="6">The sequence shown here is derived from an EMBL/GenBank/DDBJ whole genome shotgun (WGS) entry which is preliminary data.</text>
</comment>
<evidence type="ECO:0000313" key="7">
    <source>
        <dbReference type="Proteomes" id="UP001589608"/>
    </source>
</evidence>
<proteinExistence type="predicted"/>
<dbReference type="Proteomes" id="UP001589608">
    <property type="component" value="Unassembled WGS sequence"/>
</dbReference>
<gene>
    <name evidence="6" type="ORF">ACFFTR_29365</name>
</gene>
<dbReference type="EMBL" id="JBHMCA010000052">
    <property type="protein sequence ID" value="MFB9447221.1"/>
    <property type="molecule type" value="Genomic_DNA"/>
</dbReference>
<evidence type="ECO:0000313" key="6">
    <source>
        <dbReference type="EMBL" id="MFB9447221.1"/>
    </source>
</evidence>
<evidence type="ECO:0000256" key="2">
    <source>
        <dbReference type="ARBA" id="ARBA00023125"/>
    </source>
</evidence>
<dbReference type="PANTHER" id="PTHR46796">
    <property type="entry name" value="HTH-TYPE TRANSCRIPTIONAL ACTIVATOR RHAS-RELATED"/>
    <property type="match status" value="1"/>
</dbReference>
<feature type="domain" description="HTH araC/xylS-type" evidence="5">
    <location>
        <begin position="59"/>
        <end position="140"/>
    </location>
</feature>
<protein>
    <submittedName>
        <fullName evidence="6">Helix-turn-helix domain-containing protein</fullName>
    </submittedName>
</protein>
<sequence>MPVIAQVTAEDHRRKRDYGRHRRRHHRRRPDDLGASARHVPAVVRACRLIETAQEVPLLGTLAESAGLSRFHFHRIFKAVMGITPNAYAGGRRARRVLDELAHAATITDAIYDAGFNSNGHFYALSAQILGMTPTSFRAGGAGTAIRFAIAACAYGHVLVATTDRGPCAIRVGADPAALEDDLAGLFPAAERDRGDGRYRATAQRLVDAAHDPAPCPLLPADLRRTVFEQRVRQEVCTRLNRGAPA</sequence>
<accession>A0ABV5MED9</accession>
<reference evidence="6 7" key="1">
    <citation type="submission" date="2024-09" db="EMBL/GenBank/DDBJ databases">
        <authorList>
            <person name="Sun Q."/>
            <person name="Mori K."/>
        </authorList>
    </citation>
    <scope>NUCLEOTIDE SEQUENCE [LARGE SCALE GENOMIC DNA]</scope>
    <source>
        <strain evidence="6 7">JCM 3307</strain>
    </source>
</reference>
<feature type="region of interest" description="Disordered" evidence="4">
    <location>
        <begin position="1"/>
        <end position="35"/>
    </location>
</feature>
<dbReference type="SMART" id="SM00342">
    <property type="entry name" value="HTH_ARAC"/>
    <property type="match status" value="1"/>
</dbReference>
<keyword evidence="2" id="KW-0238">DNA-binding</keyword>
<keyword evidence="1" id="KW-0805">Transcription regulation</keyword>
<dbReference type="SUPFAM" id="SSF53155">
    <property type="entry name" value="Methylated DNA-protein cysteine methyltransferase domain"/>
    <property type="match status" value="1"/>
</dbReference>
<organism evidence="6 7">
    <name type="scientific">Dactylosporangium vinaceum</name>
    <dbReference type="NCBI Taxonomy" id="53362"/>
    <lineage>
        <taxon>Bacteria</taxon>
        <taxon>Bacillati</taxon>
        <taxon>Actinomycetota</taxon>
        <taxon>Actinomycetes</taxon>
        <taxon>Micromonosporales</taxon>
        <taxon>Micromonosporaceae</taxon>
        <taxon>Dactylosporangium</taxon>
    </lineage>
</organism>
<evidence type="ECO:0000256" key="3">
    <source>
        <dbReference type="ARBA" id="ARBA00023163"/>
    </source>
</evidence>
<dbReference type="InterPro" id="IPR036631">
    <property type="entry name" value="MGMT_N_sf"/>
</dbReference>
<dbReference type="Gene3D" id="1.10.10.60">
    <property type="entry name" value="Homeodomain-like"/>
    <property type="match status" value="2"/>
</dbReference>
<keyword evidence="3" id="KW-0804">Transcription</keyword>
<evidence type="ECO:0000256" key="1">
    <source>
        <dbReference type="ARBA" id="ARBA00023015"/>
    </source>
</evidence>
<dbReference type="RefSeq" id="WP_246655388.1">
    <property type="nucleotide sequence ID" value="NZ_CP061913.1"/>
</dbReference>
<evidence type="ECO:0000256" key="4">
    <source>
        <dbReference type="SAM" id="MobiDB-lite"/>
    </source>
</evidence>
<dbReference type="Pfam" id="PF12833">
    <property type="entry name" value="HTH_18"/>
    <property type="match status" value="1"/>
</dbReference>